<keyword evidence="1" id="KW-0812">Transmembrane</keyword>
<keyword evidence="1" id="KW-1133">Transmembrane helix</keyword>
<organism evidence="3 4">
    <name type="scientific">Agromyces rhizosphaerae</name>
    <dbReference type="NCBI Taxonomy" id="88374"/>
    <lineage>
        <taxon>Bacteria</taxon>
        <taxon>Bacillati</taxon>
        <taxon>Actinomycetota</taxon>
        <taxon>Actinomycetes</taxon>
        <taxon>Micrococcales</taxon>
        <taxon>Microbacteriaceae</taxon>
        <taxon>Agromyces</taxon>
    </lineage>
</organism>
<dbReference type="AlphaFoldDB" id="A0A9W6D054"/>
<proteinExistence type="predicted"/>
<name>A0A9W6D054_9MICO</name>
<dbReference type="InterPro" id="IPR057446">
    <property type="entry name" value="PH_bac"/>
</dbReference>
<dbReference type="Pfam" id="PF25362">
    <property type="entry name" value="bPH_11"/>
    <property type="match status" value="1"/>
</dbReference>
<dbReference type="EMBL" id="BSDP01000001">
    <property type="protein sequence ID" value="GLI28805.1"/>
    <property type="molecule type" value="Genomic_DNA"/>
</dbReference>
<evidence type="ECO:0000259" key="2">
    <source>
        <dbReference type="Pfam" id="PF25362"/>
    </source>
</evidence>
<evidence type="ECO:0000313" key="3">
    <source>
        <dbReference type="EMBL" id="GLI28805.1"/>
    </source>
</evidence>
<feature type="domain" description="PH" evidence="2">
    <location>
        <begin position="41"/>
        <end position="167"/>
    </location>
</feature>
<protein>
    <recommendedName>
        <fullName evidence="2">PH domain-containing protein</fullName>
    </recommendedName>
</protein>
<gene>
    <name evidence="3" type="ORF">ARHIZOSPH14_30470</name>
</gene>
<feature type="transmembrane region" description="Helical" evidence="1">
    <location>
        <begin position="6"/>
        <end position="26"/>
    </location>
</feature>
<accession>A0A9W6D054</accession>
<dbReference type="Proteomes" id="UP001144396">
    <property type="component" value="Unassembled WGS sequence"/>
</dbReference>
<sequence>MDNYAIGGIVVAVIVAIVVALMLVSWRARRRRDAGIVDHPQPGEPGAVVLEAPVMHVATTPHRRPVERLAPRGLGFRAAGRIDVREDGVLLDLVGEAPVYLPADALVEVTTASWAIDRGVEPEGLIAVAWRAGTAADHDADTPDDLVVDTYLRAQRVGDATRIVEALSTLAGADAAAGGDNGSEA</sequence>
<keyword evidence="1" id="KW-0472">Membrane</keyword>
<evidence type="ECO:0000256" key="1">
    <source>
        <dbReference type="SAM" id="Phobius"/>
    </source>
</evidence>
<keyword evidence="4" id="KW-1185">Reference proteome</keyword>
<dbReference type="RefSeq" id="WP_281886490.1">
    <property type="nucleotide sequence ID" value="NZ_BSDP01000001.1"/>
</dbReference>
<reference evidence="3" key="1">
    <citation type="submission" date="2022-12" db="EMBL/GenBank/DDBJ databases">
        <title>Reference genome sequencing for broad-spectrum identification of bacterial and archaeal isolates by mass spectrometry.</title>
        <authorList>
            <person name="Sekiguchi Y."/>
            <person name="Tourlousse D.M."/>
        </authorList>
    </citation>
    <scope>NUCLEOTIDE SEQUENCE</scope>
    <source>
        <strain evidence="3">14</strain>
    </source>
</reference>
<evidence type="ECO:0000313" key="4">
    <source>
        <dbReference type="Proteomes" id="UP001144396"/>
    </source>
</evidence>
<comment type="caution">
    <text evidence="3">The sequence shown here is derived from an EMBL/GenBank/DDBJ whole genome shotgun (WGS) entry which is preliminary data.</text>
</comment>